<dbReference type="Pfam" id="PF01927">
    <property type="entry name" value="Mut7-C"/>
    <property type="match status" value="1"/>
</dbReference>
<dbReference type="InterPro" id="IPR036397">
    <property type="entry name" value="RNaseH_sf"/>
</dbReference>
<dbReference type="PANTHER" id="PTHR47765:SF2">
    <property type="entry name" value="EXONUCLEASE MUT-7 HOMOLOG"/>
    <property type="match status" value="1"/>
</dbReference>
<accession>A0A1V9Z1X1</accession>
<dbReference type="SUPFAM" id="SSF55826">
    <property type="entry name" value="YbaK/ProRS associated domain"/>
    <property type="match status" value="1"/>
</dbReference>
<dbReference type="GO" id="GO:0002161">
    <property type="term" value="F:aminoacyl-tRNA deacylase activity"/>
    <property type="evidence" value="ECO:0007669"/>
    <property type="project" value="InterPro"/>
</dbReference>
<dbReference type="Proteomes" id="UP000243579">
    <property type="component" value="Unassembled WGS sequence"/>
</dbReference>
<reference evidence="2 3" key="1">
    <citation type="journal article" date="2014" name="Genome Biol. Evol.">
        <title>The secreted proteins of Achlya hypogyna and Thraustotheca clavata identify the ancestral oomycete secretome and reveal gene acquisitions by horizontal gene transfer.</title>
        <authorList>
            <person name="Misner I."/>
            <person name="Blouin N."/>
            <person name="Leonard G."/>
            <person name="Richards T.A."/>
            <person name="Lane C.E."/>
        </authorList>
    </citation>
    <scope>NUCLEOTIDE SEQUENCE [LARGE SCALE GENOMIC DNA]</scope>
    <source>
        <strain evidence="2 3">ATCC 48635</strain>
    </source>
</reference>
<dbReference type="GO" id="GO:0008408">
    <property type="term" value="F:3'-5' exonuclease activity"/>
    <property type="evidence" value="ECO:0007669"/>
    <property type="project" value="InterPro"/>
</dbReference>
<comment type="caution">
    <text evidence="2">The sequence shown here is derived from an EMBL/GenBank/DDBJ whole genome shotgun (WGS) entry which is preliminary data.</text>
</comment>
<dbReference type="OrthoDB" id="10261556at2759"/>
<organism evidence="2 3">
    <name type="scientific">Achlya hypogyna</name>
    <name type="common">Oomycete</name>
    <name type="synonym">Protoachlya hypogyna</name>
    <dbReference type="NCBI Taxonomy" id="1202772"/>
    <lineage>
        <taxon>Eukaryota</taxon>
        <taxon>Sar</taxon>
        <taxon>Stramenopiles</taxon>
        <taxon>Oomycota</taxon>
        <taxon>Saprolegniomycetes</taxon>
        <taxon>Saprolegniales</taxon>
        <taxon>Achlyaceae</taxon>
        <taxon>Achlya</taxon>
    </lineage>
</organism>
<dbReference type="Gene3D" id="3.30.420.10">
    <property type="entry name" value="Ribonuclease H-like superfamily/Ribonuclease H"/>
    <property type="match status" value="1"/>
</dbReference>
<dbReference type="EMBL" id="JNBR01000484">
    <property type="protein sequence ID" value="OQR92018.1"/>
    <property type="molecule type" value="Genomic_DNA"/>
</dbReference>
<evidence type="ECO:0000313" key="2">
    <source>
        <dbReference type="EMBL" id="OQR92018.1"/>
    </source>
</evidence>
<dbReference type="GO" id="GO:0003676">
    <property type="term" value="F:nucleic acid binding"/>
    <property type="evidence" value="ECO:0007669"/>
    <property type="project" value="InterPro"/>
</dbReference>
<name>A0A1V9Z1X1_ACHHY</name>
<dbReference type="InterPro" id="IPR002562">
    <property type="entry name" value="3'-5'_exonuclease_dom"/>
</dbReference>
<dbReference type="STRING" id="1202772.A0A1V9Z1X1"/>
<dbReference type="Pfam" id="PF04073">
    <property type="entry name" value="tRNA_edit"/>
    <property type="match status" value="1"/>
</dbReference>
<dbReference type="SMART" id="SM00474">
    <property type="entry name" value="35EXOc"/>
    <property type="match status" value="1"/>
</dbReference>
<dbReference type="AlphaFoldDB" id="A0A1V9Z1X1"/>
<feature type="domain" description="3'-5' exonuclease" evidence="1">
    <location>
        <begin position="331"/>
        <end position="507"/>
    </location>
</feature>
<proteinExistence type="predicted"/>
<dbReference type="InterPro" id="IPR012337">
    <property type="entry name" value="RNaseH-like_sf"/>
</dbReference>
<dbReference type="SUPFAM" id="SSF53098">
    <property type="entry name" value="Ribonuclease H-like"/>
    <property type="match status" value="1"/>
</dbReference>
<dbReference type="PANTHER" id="PTHR47765">
    <property type="entry name" value="3'-5' EXONUCLEASE DOMAIN-CONTAINING PROTEIN"/>
    <property type="match status" value="1"/>
</dbReference>
<dbReference type="Gene3D" id="3.90.960.10">
    <property type="entry name" value="YbaK/aminoacyl-tRNA synthetase-associated domain"/>
    <property type="match status" value="1"/>
</dbReference>
<gene>
    <name evidence="2" type="ORF">ACHHYP_04128</name>
</gene>
<dbReference type="InterPro" id="IPR007214">
    <property type="entry name" value="YbaK/aa-tRNA-synth-assoc-dom"/>
</dbReference>
<protein>
    <recommendedName>
        <fullName evidence="1">3'-5' exonuclease domain-containing protein</fullName>
    </recommendedName>
</protein>
<sequence>MTDATDPLWALLQAKLEAGADCAELLRGLFHSVPVHGFSICKAAIVDIVGSRSPEAMRCAISLVDLIADFWTDTSAPIAYMLLLTLEELATGAIDVPRLLTALMPSTGARLATLVKASLDRTLAADPKVVSKAIAFFQMHDVPTSLVLAYSNGLLQAQEYTSLLKLISEFPSATWNFDVILAALVESSSWSMAEQLVKLGPPQLAAKLVALAVEKHDLKRAHKFVLLYDLQTSFPDVESWFRREALEKLCTQKKWAIASKFVGADGALQVKAALYQYVALAGDTSLADELYDQFQLQVPRLQLPTTGKEGNHGYLRWPLAPEAIVLCDSDLVVAELESHVRDLVEQNQGPVWLGLDVEWRPFTTKNETCLASVLQLACADRVFVVDLIALEGFAVIEALLRDPSVLKIGFGFKHDLHVLKQTFPDMTTFDFVHRILEIDALVRSSMPMYTGRSLSDAAALILGKPLDKAQQMSNWEKRPLTPKQIEYAALDAWVLVAIAERVSHNAEEQYLQLVTTLECDEPSATPTADIVRLRRARRQCKNGTMGLPSHDLGSMETTVNHLIEYVAAHGERLRLVPRSRLSEYASDATTVFANSLCIFADGAPYVAVLPQETKMDLGLLSMVLGTSRKKVRLARPAECISVFGYAPGTVPPVAHSVPAPVLLDTSLEGRDRIVLGGGTPDMLLEASFDALVDLGITSRVVPLSAQVEAQAGPRELKFVADTMLGRVAKWLRMTGVDIVQWDKSDEKSQMLVLATVEHRIVLTRDRKLARQRQALACYVVLSDNVEEQFQEIKKHFQIEFKEETFMSRCAKCNGKGFRIVSLEEAQTRGDVPARVLETVEEFYACHTCTKLYWVGPKYSTAHAKMKEIFHDKFA</sequence>
<dbReference type="InterPro" id="IPR052408">
    <property type="entry name" value="Exonuclease_MUT-7-like"/>
</dbReference>
<keyword evidence="3" id="KW-1185">Reference proteome</keyword>
<evidence type="ECO:0000313" key="3">
    <source>
        <dbReference type="Proteomes" id="UP000243579"/>
    </source>
</evidence>
<evidence type="ECO:0000259" key="1">
    <source>
        <dbReference type="SMART" id="SM00474"/>
    </source>
</evidence>
<dbReference type="InterPro" id="IPR002782">
    <property type="entry name" value="Mut7-C_RNAse_dom"/>
</dbReference>
<dbReference type="InterPro" id="IPR036754">
    <property type="entry name" value="YbaK/aa-tRNA-synt-asso_dom_sf"/>
</dbReference>
<dbReference type="Pfam" id="PF01612">
    <property type="entry name" value="DNA_pol_A_exo1"/>
    <property type="match status" value="1"/>
</dbReference>